<reference evidence="2" key="1">
    <citation type="submission" date="2017-08" db="EMBL/GenBank/DDBJ databases">
        <authorList>
            <person name="Imhoff J.F."/>
            <person name="Rahn T."/>
            <person name="Kuenzel S."/>
            <person name="Neulinger S.C."/>
        </authorList>
    </citation>
    <scope>NUCLEOTIDE SEQUENCE</scope>
    <source>
        <strain evidence="2">IM 151</strain>
    </source>
</reference>
<sequence>MRPTIRRSTVWHDVSAGLMWRPLPAMHPEILVEADFRDRGSSLNLPRALADRVRISLEGCGAPFVVALCGWADTGKSTVAAQLVAGLGRLGIAADAISTDDFMRDRAERDAIGISGYDLRSIDMAALQEAIVCFLERKPFCVHRYDNKTGTKSAEPRTVSPVDVLVVEGIHSLHPELAPHSGLKVFIDADEAVAFELRVRANQRKRGMSACDAAARVPSEWKDYSTWVRPRREHADLVVQVDLEFRYRWVRTGPSAGLIDRETA</sequence>
<dbReference type="InterPro" id="IPR027417">
    <property type="entry name" value="P-loop_NTPase"/>
</dbReference>
<dbReference type="InterPro" id="IPR006083">
    <property type="entry name" value="PRK/URK"/>
</dbReference>
<keyword evidence="3" id="KW-1185">Reference proteome</keyword>
<protein>
    <recommendedName>
        <fullName evidence="1">Phosphoribulokinase/uridine kinase domain-containing protein</fullName>
    </recommendedName>
</protein>
<organism evidence="2 3">
    <name type="scientific">Rubrivivax gelatinosus</name>
    <name type="common">Rhodocyclus gelatinosus</name>
    <name type="synonym">Rhodopseudomonas gelatinosa</name>
    <dbReference type="NCBI Taxonomy" id="28068"/>
    <lineage>
        <taxon>Bacteria</taxon>
        <taxon>Pseudomonadati</taxon>
        <taxon>Pseudomonadota</taxon>
        <taxon>Betaproteobacteria</taxon>
        <taxon>Burkholderiales</taxon>
        <taxon>Sphaerotilaceae</taxon>
        <taxon>Rubrivivax</taxon>
    </lineage>
</organism>
<gene>
    <name evidence="2" type="ORF">CKO43_12975</name>
</gene>
<dbReference type="EMBL" id="NRRU01000045">
    <property type="protein sequence ID" value="MBK1713692.1"/>
    <property type="molecule type" value="Genomic_DNA"/>
</dbReference>
<name>A0ABS1DUH5_RUBGE</name>
<dbReference type="Proteomes" id="UP001041814">
    <property type="component" value="Unassembled WGS sequence"/>
</dbReference>
<evidence type="ECO:0000313" key="3">
    <source>
        <dbReference type="Proteomes" id="UP001041814"/>
    </source>
</evidence>
<proteinExistence type="predicted"/>
<dbReference type="SUPFAM" id="SSF52540">
    <property type="entry name" value="P-loop containing nucleoside triphosphate hydrolases"/>
    <property type="match status" value="1"/>
</dbReference>
<dbReference type="Gene3D" id="3.40.50.300">
    <property type="entry name" value="P-loop containing nucleotide triphosphate hydrolases"/>
    <property type="match status" value="1"/>
</dbReference>
<evidence type="ECO:0000313" key="2">
    <source>
        <dbReference type="EMBL" id="MBK1713692.1"/>
    </source>
</evidence>
<dbReference type="PANTHER" id="PTHR10285">
    <property type="entry name" value="URIDINE KINASE"/>
    <property type="match status" value="1"/>
</dbReference>
<reference evidence="2" key="2">
    <citation type="journal article" date="2020" name="Microorganisms">
        <title>Osmotic Adaptation and Compatible Solute Biosynthesis of Phototrophic Bacteria as Revealed from Genome Analyses.</title>
        <authorList>
            <person name="Imhoff J.F."/>
            <person name="Rahn T."/>
            <person name="Kunzel S."/>
            <person name="Keller A."/>
            <person name="Neulinger S.C."/>
        </authorList>
    </citation>
    <scope>NUCLEOTIDE SEQUENCE</scope>
    <source>
        <strain evidence="2">IM 151</strain>
    </source>
</reference>
<accession>A0ABS1DUH5</accession>
<comment type="caution">
    <text evidence="2">The sequence shown here is derived from an EMBL/GenBank/DDBJ whole genome shotgun (WGS) entry which is preliminary data.</text>
</comment>
<evidence type="ECO:0000259" key="1">
    <source>
        <dbReference type="Pfam" id="PF00485"/>
    </source>
</evidence>
<feature type="domain" description="Phosphoribulokinase/uridine kinase" evidence="1">
    <location>
        <begin position="65"/>
        <end position="241"/>
    </location>
</feature>
<dbReference type="Pfam" id="PF00485">
    <property type="entry name" value="PRK"/>
    <property type="match status" value="1"/>
</dbReference>